<accession>A0ABM9ND42</accession>
<dbReference type="Pfam" id="PF01464">
    <property type="entry name" value="SLT"/>
    <property type="match status" value="1"/>
</dbReference>
<proteinExistence type="inferred from homology"/>
<sequence>MVWKNSMSSRGGTGVVSWLLMSFPRGLLVWILKRHCERLKGAWQSRKIIKKCYAFYWIASSKLIVFSHNDIKTILILLSSFILVSKSAIADPEIAESFKCSKLFPYFEKKFNIPSNTLHSIALKESGKKHTTRKIRVVWPWTVNVEGKGYYFNSKREAINFVRIELIKGRESIDVGCMQINLRHHLGAFNSLEQAFDPNNNVRYGAEFLRSKYDQLGSWHKAIAHYHSATHSLGFKYKQDVVKIASNMALYKASLHSYLNNNEGALEDTIPVNNNKVQKKSLFSGNKRYRSSIMIPIPAKIN</sequence>
<keyword evidence="4" id="KW-1185">Reference proteome</keyword>
<dbReference type="SUPFAM" id="SSF53955">
    <property type="entry name" value="Lysozyme-like"/>
    <property type="match status" value="1"/>
</dbReference>
<organism evidence="3 4">
    <name type="scientific">Rickettsia helvetica</name>
    <dbReference type="NCBI Taxonomy" id="35789"/>
    <lineage>
        <taxon>Bacteria</taxon>
        <taxon>Pseudomonadati</taxon>
        <taxon>Pseudomonadota</taxon>
        <taxon>Alphaproteobacteria</taxon>
        <taxon>Rickettsiales</taxon>
        <taxon>Rickettsiaceae</taxon>
        <taxon>Rickettsieae</taxon>
        <taxon>Rickettsia</taxon>
        <taxon>spotted fever group</taxon>
    </lineage>
</organism>
<name>A0ABM9ND42_RICHE</name>
<comment type="similarity">
    <text evidence="1">Belongs to the virb1 family.</text>
</comment>
<gene>
    <name evidence="3" type="ORF">OB144RH_06905</name>
</gene>
<dbReference type="EMBL" id="OZ018776">
    <property type="protein sequence ID" value="CAK9121500.1"/>
    <property type="molecule type" value="Genomic_DNA"/>
</dbReference>
<feature type="domain" description="Transglycosylase SLT" evidence="2">
    <location>
        <begin position="108"/>
        <end position="239"/>
    </location>
</feature>
<dbReference type="CDD" id="cd13400">
    <property type="entry name" value="LT_IagB-like"/>
    <property type="match status" value="1"/>
</dbReference>
<dbReference type="InterPro" id="IPR023346">
    <property type="entry name" value="Lysozyme-like_dom_sf"/>
</dbReference>
<reference evidence="3 4" key="1">
    <citation type="submission" date="2024-02" db="EMBL/GenBank/DDBJ databases">
        <authorList>
            <person name="Nijsse B."/>
            <person name="Sprong H."/>
        </authorList>
    </citation>
    <scope>NUCLEOTIDE SEQUENCE [LARGE SCALE GENOMIC DNA]</scope>
    <source>
        <strain evidence="3">OB144</strain>
    </source>
</reference>
<evidence type="ECO:0000256" key="1">
    <source>
        <dbReference type="ARBA" id="ARBA00009387"/>
    </source>
</evidence>
<protein>
    <submittedName>
        <fullName evidence="3">Lytic transglycosylase</fullName>
    </submittedName>
</protein>
<dbReference type="InterPro" id="IPR008258">
    <property type="entry name" value="Transglycosylase_SLT_dom_1"/>
</dbReference>
<evidence type="ECO:0000313" key="3">
    <source>
        <dbReference type="EMBL" id="CAK9121500.1"/>
    </source>
</evidence>
<dbReference type="Proteomes" id="UP001642485">
    <property type="component" value="Chromosome"/>
</dbReference>
<evidence type="ECO:0000313" key="4">
    <source>
        <dbReference type="Proteomes" id="UP001642485"/>
    </source>
</evidence>
<dbReference type="Gene3D" id="1.10.530.10">
    <property type="match status" value="1"/>
</dbReference>
<evidence type="ECO:0000259" key="2">
    <source>
        <dbReference type="Pfam" id="PF01464"/>
    </source>
</evidence>